<dbReference type="RefSeq" id="WP_345346199.1">
    <property type="nucleotide sequence ID" value="NZ_BAABFB010000048.1"/>
</dbReference>
<dbReference type="PANTHER" id="PTHR33930">
    <property type="entry name" value="ALKYL HYDROPEROXIDE REDUCTASE AHPD"/>
    <property type="match status" value="1"/>
</dbReference>
<evidence type="ECO:0000313" key="3">
    <source>
        <dbReference type="Proteomes" id="UP001501183"/>
    </source>
</evidence>
<keyword evidence="3" id="KW-1185">Reference proteome</keyword>
<dbReference type="InterPro" id="IPR003779">
    <property type="entry name" value="CMD-like"/>
</dbReference>
<dbReference type="NCBIfam" id="TIGR00778">
    <property type="entry name" value="ahpD_dom"/>
    <property type="match status" value="1"/>
</dbReference>
<dbReference type="Pfam" id="PF02627">
    <property type="entry name" value="CMD"/>
    <property type="match status" value="1"/>
</dbReference>
<sequence length="109" mass="11563">MAHIHDTDDLEHLAELKKEAPAEYAAWLRFDGVVAREDGAIPRKYRELIALACADVTQCAYCLDVHAAAAKKAGATRAEVSEAALIAAALRAGAGATHAALALKRFDAH</sequence>
<protein>
    <submittedName>
        <fullName evidence="2">Carboxymuconolactone decarboxylase family protein</fullName>
    </submittedName>
</protein>
<accession>A0ABP8P6T1</accession>
<dbReference type="Gene3D" id="1.20.1290.10">
    <property type="entry name" value="AhpD-like"/>
    <property type="match status" value="1"/>
</dbReference>
<evidence type="ECO:0000259" key="1">
    <source>
        <dbReference type="Pfam" id="PF02627"/>
    </source>
</evidence>
<dbReference type="Proteomes" id="UP001501183">
    <property type="component" value="Unassembled WGS sequence"/>
</dbReference>
<comment type="caution">
    <text evidence="2">The sequence shown here is derived from an EMBL/GenBank/DDBJ whole genome shotgun (WGS) entry which is preliminary data.</text>
</comment>
<dbReference type="InterPro" id="IPR004675">
    <property type="entry name" value="AhpD_core"/>
</dbReference>
<dbReference type="SUPFAM" id="SSF69118">
    <property type="entry name" value="AhpD-like"/>
    <property type="match status" value="1"/>
</dbReference>
<reference evidence="3" key="1">
    <citation type="journal article" date="2019" name="Int. J. Syst. Evol. Microbiol.">
        <title>The Global Catalogue of Microorganisms (GCM) 10K type strain sequencing project: providing services to taxonomists for standard genome sequencing and annotation.</title>
        <authorList>
            <consortium name="The Broad Institute Genomics Platform"/>
            <consortium name="The Broad Institute Genome Sequencing Center for Infectious Disease"/>
            <person name="Wu L."/>
            <person name="Ma J."/>
        </authorList>
    </citation>
    <scope>NUCLEOTIDE SEQUENCE [LARGE SCALE GENOMIC DNA]</scope>
    <source>
        <strain evidence="3">JCM 32206</strain>
    </source>
</reference>
<proteinExistence type="predicted"/>
<evidence type="ECO:0000313" key="2">
    <source>
        <dbReference type="EMBL" id="GAA4481470.1"/>
    </source>
</evidence>
<organism evidence="2 3">
    <name type="scientific">Rhodococcus olei</name>
    <dbReference type="NCBI Taxonomy" id="2161675"/>
    <lineage>
        <taxon>Bacteria</taxon>
        <taxon>Bacillati</taxon>
        <taxon>Actinomycetota</taxon>
        <taxon>Actinomycetes</taxon>
        <taxon>Mycobacteriales</taxon>
        <taxon>Nocardiaceae</taxon>
        <taxon>Rhodococcus</taxon>
    </lineage>
</organism>
<feature type="domain" description="Carboxymuconolactone decarboxylase-like" evidence="1">
    <location>
        <begin position="21"/>
        <end position="104"/>
    </location>
</feature>
<dbReference type="InterPro" id="IPR029032">
    <property type="entry name" value="AhpD-like"/>
</dbReference>
<dbReference type="EMBL" id="BAABFB010000048">
    <property type="protein sequence ID" value="GAA4481470.1"/>
    <property type="molecule type" value="Genomic_DNA"/>
</dbReference>
<dbReference type="PANTHER" id="PTHR33930:SF2">
    <property type="entry name" value="BLR3452 PROTEIN"/>
    <property type="match status" value="1"/>
</dbReference>
<name>A0ABP8P6T1_9NOCA</name>
<gene>
    <name evidence="2" type="ORF">GCM10023094_29670</name>
</gene>